<feature type="transmembrane region" description="Helical" evidence="1">
    <location>
        <begin position="175"/>
        <end position="204"/>
    </location>
</feature>
<keyword evidence="1" id="KW-0472">Membrane</keyword>
<keyword evidence="1" id="KW-0812">Transmembrane</keyword>
<dbReference type="InterPro" id="IPR002798">
    <property type="entry name" value="SpoIIM-like"/>
</dbReference>
<dbReference type="PANTHER" id="PTHR35337">
    <property type="entry name" value="SLR1478 PROTEIN"/>
    <property type="match status" value="1"/>
</dbReference>
<sequence length="335" mass="36390">MLSTMDPALLAELHGPAWARLSTLASRNTLDAREAEEFLALYRSASKDLSRIQTVAPDSEVSIRLSSIVHRSRMQLTGVPLGLRGSLVQFWVVSLPAALYSLRWMFLGVFAFFVGISVLTTVWAYNDPAVLEGFGDAEMRRRLAEEDFVDYYFEHPSGFFTVGVWANNAWIAVQWVALGILGFPIVFGLILNAFNVGLSGAIMFEFGHGAEFFRYILPHGIPEITCILIAAAAGLQIFLAWVVPGPRTRRAALARAARSLITVALGLVVLLFLSGIIEGFVTPSSLPDVIRIGIGALYTVGIVVYAIVLGRPALRAGDTGDLSDDRAGYEVVAVD</sequence>
<gene>
    <name evidence="2" type="ORF">GCM10023167_25170</name>
</gene>
<proteinExistence type="predicted"/>
<evidence type="ECO:0000313" key="2">
    <source>
        <dbReference type="EMBL" id="GAA4395089.1"/>
    </source>
</evidence>
<dbReference type="Pfam" id="PF01944">
    <property type="entry name" value="SpoIIM"/>
    <property type="match status" value="1"/>
</dbReference>
<name>A0ABP8JSM3_9MICO</name>
<keyword evidence="1" id="KW-1133">Transmembrane helix</keyword>
<reference evidence="3" key="1">
    <citation type="journal article" date="2019" name="Int. J. Syst. Evol. Microbiol.">
        <title>The Global Catalogue of Microorganisms (GCM) 10K type strain sequencing project: providing services to taxonomists for standard genome sequencing and annotation.</title>
        <authorList>
            <consortium name="The Broad Institute Genomics Platform"/>
            <consortium name="The Broad Institute Genome Sequencing Center for Infectious Disease"/>
            <person name="Wu L."/>
            <person name="Ma J."/>
        </authorList>
    </citation>
    <scope>NUCLEOTIDE SEQUENCE [LARGE SCALE GENOMIC DNA]</scope>
    <source>
        <strain evidence="3">JCM 17808</strain>
    </source>
</reference>
<dbReference type="Proteomes" id="UP001500642">
    <property type="component" value="Unassembled WGS sequence"/>
</dbReference>
<accession>A0ABP8JSM3</accession>
<feature type="transmembrane region" description="Helical" evidence="1">
    <location>
        <begin position="289"/>
        <end position="308"/>
    </location>
</feature>
<keyword evidence="3" id="KW-1185">Reference proteome</keyword>
<feature type="transmembrane region" description="Helical" evidence="1">
    <location>
        <begin position="256"/>
        <end position="277"/>
    </location>
</feature>
<organism evidence="2 3">
    <name type="scientific">Brevibacterium pityocampae</name>
    <dbReference type="NCBI Taxonomy" id="506594"/>
    <lineage>
        <taxon>Bacteria</taxon>
        <taxon>Bacillati</taxon>
        <taxon>Actinomycetota</taxon>
        <taxon>Actinomycetes</taxon>
        <taxon>Micrococcales</taxon>
        <taxon>Brevibacteriaceae</taxon>
        <taxon>Brevibacterium</taxon>
    </lineage>
</organism>
<feature type="transmembrane region" description="Helical" evidence="1">
    <location>
        <begin position="105"/>
        <end position="125"/>
    </location>
</feature>
<dbReference type="EMBL" id="BAABGL010000035">
    <property type="protein sequence ID" value="GAA4395089.1"/>
    <property type="molecule type" value="Genomic_DNA"/>
</dbReference>
<feature type="transmembrane region" description="Helical" evidence="1">
    <location>
        <begin position="224"/>
        <end position="244"/>
    </location>
</feature>
<comment type="caution">
    <text evidence="2">The sequence shown here is derived from an EMBL/GenBank/DDBJ whole genome shotgun (WGS) entry which is preliminary data.</text>
</comment>
<protein>
    <submittedName>
        <fullName evidence="2">Stage II sporulation protein M</fullName>
    </submittedName>
</protein>
<evidence type="ECO:0000313" key="3">
    <source>
        <dbReference type="Proteomes" id="UP001500642"/>
    </source>
</evidence>
<dbReference type="PANTHER" id="PTHR35337:SF1">
    <property type="entry name" value="SLR1478 PROTEIN"/>
    <property type="match status" value="1"/>
</dbReference>
<evidence type="ECO:0000256" key="1">
    <source>
        <dbReference type="SAM" id="Phobius"/>
    </source>
</evidence>